<reference evidence="2 3" key="1">
    <citation type="submission" date="2023-07" db="EMBL/GenBank/DDBJ databases">
        <title>Sorghum-associated microbial communities from plants grown in Nebraska, USA.</title>
        <authorList>
            <person name="Schachtman D."/>
        </authorList>
    </citation>
    <scope>NUCLEOTIDE SEQUENCE [LARGE SCALE GENOMIC DNA]</scope>
    <source>
        <strain evidence="2 3">DS1730</strain>
    </source>
</reference>
<feature type="signal peptide" evidence="1">
    <location>
        <begin position="1"/>
        <end position="33"/>
    </location>
</feature>
<organism evidence="2 3">
    <name type="scientific">Brucella pseudogrignonensis</name>
    <dbReference type="NCBI Taxonomy" id="419475"/>
    <lineage>
        <taxon>Bacteria</taxon>
        <taxon>Pseudomonadati</taxon>
        <taxon>Pseudomonadota</taxon>
        <taxon>Alphaproteobacteria</taxon>
        <taxon>Hyphomicrobiales</taxon>
        <taxon>Brucellaceae</taxon>
        <taxon>Brucella/Ochrobactrum group</taxon>
        <taxon>Brucella</taxon>
    </lineage>
</organism>
<feature type="chain" id="PRO_5047533042" evidence="1">
    <location>
        <begin position="34"/>
        <end position="90"/>
    </location>
</feature>
<keyword evidence="3" id="KW-1185">Reference proteome</keyword>
<protein>
    <submittedName>
        <fullName evidence="2">ABC-type oligopeptide transport system substrate-binding subunit</fullName>
    </submittedName>
</protein>
<keyword evidence="1" id="KW-0732">Signal</keyword>
<evidence type="ECO:0000313" key="2">
    <source>
        <dbReference type="EMBL" id="MDR6434350.1"/>
    </source>
</evidence>
<dbReference type="RefSeq" id="WP_310015773.1">
    <property type="nucleotide sequence ID" value="NZ_JAVDQT010000010.1"/>
</dbReference>
<proteinExistence type="predicted"/>
<evidence type="ECO:0000256" key="1">
    <source>
        <dbReference type="SAM" id="SignalP"/>
    </source>
</evidence>
<dbReference type="PROSITE" id="PS51318">
    <property type="entry name" value="TAT"/>
    <property type="match status" value="1"/>
</dbReference>
<dbReference type="EMBL" id="JAVDQT010000010">
    <property type="protein sequence ID" value="MDR6434350.1"/>
    <property type="molecule type" value="Genomic_DNA"/>
</dbReference>
<gene>
    <name evidence="2" type="ORF">J2782_004101</name>
</gene>
<sequence>MHQNASRRTFLALAAVAATAGSTVALTSSTAHAEQGNMDAALEDLRSALASLNAATPNKGGHKETATQFVKQAIEQVEAGIAWAAEHGNG</sequence>
<dbReference type="Proteomes" id="UP001184614">
    <property type="component" value="Unassembled WGS sequence"/>
</dbReference>
<dbReference type="InterPro" id="IPR006311">
    <property type="entry name" value="TAT_signal"/>
</dbReference>
<accession>A0ABU1ME69</accession>
<evidence type="ECO:0000313" key="3">
    <source>
        <dbReference type="Proteomes" id="UP001184614"/>
    </source>
</evidence>
<comment type="caution">
    <text evidence="2">The sequence shown here is derived from an EMBL/GenBank/DDBJ whole genome shotgun (WGS) entry which is preliminary data.</text>
</comment>
<name>A0ABU1ME69_9HYPH</name>